<dbReference type="Gene3D" id="1.20.5.320">
    <property type="entry name" value="6-Phosphogluconate Dehydrogenase, domain 3"/>
    <property type="match status" value="1"/>
</dbReference>
<keyword evidence="3" id="KW-1133">Transmembrane helix</keyword>
<sequence>MSNTGGYVGAGVCLLGVVGALIGIGQIVNDISSLRDEVNDSMDEFRVLAEDTWDRLLVLQSPTGESLNPMPSLFRPKRFAYPDQCNCKESSQGCPAGPAGPPGPPGQRGEEGMPGADGRPGTNGIILAVVHDVPGANFVLH</sequence>
<comment type="caution">
    <text evidence="5">The sequence shown here is derived from an EMBL/GenBank/DDBJ whole genome shotgun (WGS) entry which is preliminary data.</text>
</comment>
<feature type="region of interest" description="Disordered" evidence="2">
    <location>
        <begin position="89"/>
        <end position="123"/>
    </location>
</feature>
<accession>A0A368FJ11</accession>
<dbReference type="AlphaFoldDB" id="A0A368FJ11"/>
<dbReference type="STRING" id="29170.A0A368FJ11"/>
<reference evidence="5 6" key="1">
    <citation type="submission" date="2014-10" db="EMBL/GenBank/DDBJ databases">
        <title>Draft genome of the hookworm Ancylostoma caninum.</title>
        <authorList>
            <person name="Mitreva M."/>
        </authorList>
    </citation>
    <scope>NUCLEOTIDE SEQUENCE [LARGE SCALE GENOMIC DNA]</scope>
    <source>
        <strain evidence="5 6">Baltimore</strain>
    </source>
</reference>
<dbReference type="PANTHER" id="PTHR24637:SF251">
    <property type="entry name" value="NEMATODE CUTICLE COLLAGEN N-TERMINAL DOMAIN-CONTAINING PROTEIN"/>
    <property type="match status" value="1"/>
</dbReference>
<dbReference type="OrthoDB" id="5983381at2759"/>
<dbReference type="EMBL" id="JOJR01001641">
    <property type="protein sequence ID" value="RCN30157.1"/>
    <property type="molecule type" value="Genomic_DNA"/>
</dbReference>
<evidence type="ECO:0000313" key="6">
    <source>
        <dbReference type="Proteomes" id="UP000252519"/>
    </source>
</evidence>
<gene>
    <name evidence="5" type="ORF">ANCCAN_24077</name>
</gene>
<dbReference type="Pfam" id="PF01484">
    <property type="entry name" value="Col_cuticle_N"/>
    <property type="match status" value="1"/>
</dbReference>
<feature type="domain" description="Nematode cuticle collagen N-terminal" evidence="4">
    <location>
        <begin position="4"/>
        <end position="56"/>
    </location>
</feature>
<proteinExistence type="predicted"/>
<evidence type="ECO:0000313" key="5">
    <source>
        <dbReference type="EMBL" id="RCN30157.1"/>
    </source>
</evidence>
<dbReference type="GO" id="GO:0005581">
    <property type="term" value="C:collagen trimer"/>
    <property type="evidence" value="ECO:0007669"/>
    <property type="project" value="UniProtKB-KW"/>
</dbReference>
<dbReference type="GO" id="GO:0042302">
    <property type="term" value="F:structural constituent of cuticle"/>
    <property type="evidence" value="ECO:0007669"/>
    <property type="project" value="InterPro"/>
</dbReference>
<protein>
    <submittedName>
        <fullName evidence="5">Nematode cuticle collagen domain protein</fullName>
    </submittedName>
</protein>
<evidence type="ECO:0000256" key="3">
    <source>
        <dbReference type="SAM" id="Phobius"/>
    </source>
</evidence>
<keyword evidence="1" id="KW-0677">Repeat</keyword>
<dbReference type="PANTHER" id="PTHR24637">
    <property type="entry name" value="COLLAGEN"/>
    <property type="match status" value="1"/>
</dbReference>
<dbReference type="Proteomes" id="UP000252519">
    <property type="component" value="Unassembled WGS sequence"/>
</dbReference>
<evidence type="ECO:0000256" key="1">
    <source>
        <dbReference type="ARBA" id="ARBA00022737"/>
    </source>
</evidence>
<feature type="transmembrane region" description="Helical" evidence="3">
    <location>
        <begin position="6"/>
        <end position="25"/>
    </location>
</feature>
<keyword evidence="3" id="KW-0472">Membrane</keyword>
<keyword evidence="6" id="KW-1185">Reference proteome</keyword>
<organism evidence="5 6">
    <name type="scientific">Ancylostoma caninum</name>
    <name type="common">Dog hookworm</name>
    <dbReference type="NCBI Taxonomy" id="29170"/>
    <lineage>
        <taxon>Eukaryota</taxon>
        <taxon>Metazoa</taxon>
        <taxon>Ecdysozoa</taxon>
        <taxon>Nematoda</taxon>
        <taxon>Chromadorea</taxon>
        <taxon>Rhabditida</taxon>
        <taxon>Rhabditina</taxon>
        <taxon>Rhabditomorpha</taxon>
        <taxon>Strongyloidea</taxon>
        <taxon>Ancylostomatidae</taxon>
        <taxon>Ancylostomatinae</taxon>
        <taxon>Ancylostoma</taxon>
    </lineage>
</organism>
<evidence type="ECO:0000256" key="2">
    <source>
        <dbReference type="SAM" id="MobiDB-lite"/>
    </source>
</evidence>
<dbReference type="SMART" id="SM01088">
    <property type="entry name" value="Col_cuticle_N"/>
    <property type="match status" value="1"/>
</dbReference>
<keyword evidence="5" id="KW-0176">Collagen</keyword>
<evidence type="ECO:0000259" key="4">
    <source>
        <dbReference type="SMART" id="SM01088"/>
    </source>
</evidence>
<keyword evidence="3" id="KW-0812">Transmembrane</keyword>
<dbReference type="InterPro" id="IPR002486">
    <property type="entry name" value="Col_cuticle_N"/>
</dbReference>
<name>A0A368FJ11_ANCCA</name>